<dbReference type="Gene3D" id="3.30.70.270">
    <property type="match status" value="1"/>
</dbReference>
<evidence type="ECO:0000313" key="2">
    <source>
        <dbReference type="Proteomes" id="UP000036403"/>
    </source>
</evidence>
<keyword evidence="2" id="KW-1185">Reference proteome</keyword>
<dbReference type="STRING" id="67767.A0A0J7N845"/>
<dbReference type="PaxDb" id="67767-A0A0J7N845"/>
<feature type="non-terminal residue" evidence="1">
    <location>
        <position position="212"/>
    </location>
</feature>
<dbReference type="PANTHER" id="PTHR24559">
    <property type="entry name" value="TRANSPOSON TY3-I GAG-POL POLYPROTEIN"/>
    <property type="match status" value="1"/>
</dbReference>
<organism evidence="1 2">
    <name type="scientific">Lasius niger</name>
    <name type="common">Black garden ant</name>
    <dbReference type="NCBI Taxonomy" id="67767"/>
    <lineage>
        <taxon>Eukaryota</taxon>
        <taxon>Metazoa</taxon>
        <taxon>Ecdysozoa</taxon>
        <taxon>Arthropoda</taxon>
        <taxon>Hexapoda</taxon>
        <taxon>Insecta</taxon>
        <taxon>Pterygota</taxon>
        <taxon>Neoptera</taxon>
        <taxon>Endopterygota</taxon>
        <taxon>Hymenoptera</taxon>
        <taxon>Apocrita</taxon>
        <taxon>Aculeata</taxon>
        <taxon>Formicoidea</taxon>
        <taxon>Formicidae</taxon>
        <taxon>Formicinae</taxon>
        <taxon>Lasius</taxon>
        <taxon>Lasius</taxon>
    </lineage>
</organism>
<dbReference type="GO" id="GO:0071897">
    <property type="term" value="P:DNA biosynthetic process"/>
    <property type="evidence" value="ECO:0007669"/>
    <property type="project" value="UniProtKB-ARBA"/>
</dbReference>
<protein>
    <submittedName>
        <fullName evidence="1">Gap-pol polyprotein</fullName>
    </submittedName>
</protein>
<dbReference type="AlphaFoldDB" id="A0A0J7N845"/>
<gene>
    <name evidence="1" type="ORF">RF55_11647</name>
</gene>
<reference evidence="1 2" key="1">
    <citation type="submission" date="2015-04" db="EMBL/GenBank/DDBJ databases">
        <title>Lasius niger genome sequencing.</title>
        <authorList>
            <person name="Konorov E.A."/>
            <person name="Nikitin M.A."/>
            <person name="Kirill M.V."/>
            <person name="Chang P."/>
        </authorList>
    </citation>
    <scope>NUCLEOTIDE SEQUENCE [LARGE SCALE GENOMIC DNA]</scope>
    <source>
        <tissue evidence="1">Whole</tissue>
    </source>
</reference>
<dbReference type="Gene3D" id="3.10.10.10">
    <property type="entry name" value="HIV Type 1 Reverse Transcriptase, subunit A, domain 1"/>
    <property type="match status" value="1"/>
</dbReference>
<name>A0A0J7N845_LASNI</name>
<dbReference type="PANTHER" id="PTHR24559:SF444">
    <property type="entry name" value="REVERSE TRANSCRIPTASE DOMAIN-CONTAINING PROTEIN"/>
    <property type="match status" value="1"/>
</dbReference>
<comment type="caution">
    <text evidence="1">The sequence shown here is derived from an EMBL/GenBank/DDBJ whole genome shotgun (WGS) entry which is preliminary data.</text>
</comment>
<accession>A0A0J7N845</accession>
<dbReference type="OrthoDB" id="7701233at2759"/>
<sequence>MVSLLRKRIPVKLGKFSLEFPMLVADINDDCLLGIDFFRALNLERVLDPVLGILGQKEFQIFTCSRLENFEEKVPQILSELFGENSRNLNSSQKKFFADFLSEFQDIFSGDVVAGSCKLVEHEINLNNSCAIKQTPRRIPISMREEVNKIIEEMKEKGVIEESQSSWVSPAVLVRKKDGSIRFYVDYRKLNAVTVKDSYPLPRIDEILDRLS</sequence>
<evidence type="ECO:0000313" key="1">
    <source>
        <dbReference type="EMBL" id="KMQ88805.1"/>
    </source>
</evidence>
<proteinExistence type="predicted"/>
<dbReference type="SUPFAM" id="SSF56672">
    <property type="entry name" value="DNA/RNA polymerases"/>
    <property type="match status" value="1"/>
</dbReference>
<dbReference type="Proteomes" id="UP000036403">
    <property type="component" value="Unassembled WGS sequence"/>
</dbReference>
<dbReference type="EMBL" id="LBMM01008536">
    <property type="protein sequence ID" value="KMQ88805.1"/>
    <property type="molecule type" value="Genomic_DNA"/>
</dbReference>
<dbReference type="InterPro" id="IPR043502">
    <property type="entry name" value="DNA/RNA_pol_sf"/>
</dbReference>
<dbReference type="InterPro" id="IPR043128">
    <property type="entry name" value="Rev_trsase/Diguanyl_cyclase"/>
</dbReference>
<dbReference type="InterPro" id="IPR053134">
    <property type="entry name" value="RNA-dir_DNA_polymerase"/>
</dbReference>